<dbReference type="EMBL" id="CAMXCT020003002">
    <property type="protein sequence ID" value="CAL1155257.1"/>
    <property type="molecule type" value="Genomic_DNA"/>
</dbReference>
<reference evidence="2" key="1">
    <citation type="submission" date="2022-10" db="EMBL/GenBank/DDBJ databases">
        <authorList>
            <person name="Chen Y."/>
            <person name="Dougan E. K."/>
            <person name="Chan C."/>
            <person name="Rhodes N."/>
            <person name="Thang M."/>
        </authorList>
    </citation>
    <scope>NUCLEOTIDE SEQUENCE</scope>
</reference>
<evidence type="ECO:0000313" key="2">
    <source>
        <dbReference type="EMBL" id="CAI4001882.1"/>
    </source>
</evidence>
<sequence length="206" mass="22625">MSRRFQLISSERHSLRNGGQGMDAEITPLLKAHEGCISVIFIFWIFFVIVAFCARRYDPDPTWFTFFSILALICVIWGIVSGLANLHKYEAPYFTLLEMSVATGVNGTGVNPSVISGEDVMDAGLITFQAGSSFDATKAWHFMKGTLYCVAPILGPGVSVPMRQTYDFWAIGKDCCSITASDFRCGSWGSTQADFVFLGRVFGAVP</sequence>
<dbReference type="EMBL" id="CAMXCT010003002">
    <property type="protein sequence ID" value="CAI4001882.1"/>
    <property type="molecule type" value="Genomic_DNA"/>
</dbReference>
<name>A0A9P1D073_9DINO</name>
<feature type="transmembrane region" description="Helical" evidence="1">
    <location>
        <begin position="36"/>
        <end position="57"/>
    </location>
</feature>
<gene>
    <name evidence="2" type="ORF">C1SCF055_LOCUS27882</name>
</gene>
<keyword evidence="1" id="KW-0472">Membrane</keyword>
<evidence type="ECO:0000313" key="3">
    <source>
        <dbReference type="EMBL" id="CAL4789194.1"/>
    </source>
</evidence>
<accession>A0A9P1D073</accession>
<dbReference type="Proteomes" id="UP001152797">
    <property type="component" value="Unassembled WGS sequence"/>
</dbReference>
<keyword evidence="1" id="KW-0812">Transmembrane</keyword>
<proteinExistence type="predicted"/>
<dbReference type="EMBL" id="CAMXCT030003002">
    <property type="protein sequence ID" value="CAL4789194.1"/>
    <property type="molecule type" value="Genomic_DNA"/>
</dbReference>
<comment type="caution">
    <text evidence="2">The sequence shown here is derived from an EMBL/GenBank/DDBJ whole genome shotgun (WGS) entry which is preliminary data.</text>
</comment>
<reference evidence="3 4" key="2">
    <citation type="submission" date="2024-05" db="EMBL/GenBank/DDBJ databases">
        <authorList>
            <person name="Chen Y."/>
            <person name="Shah S."/>
            <person name="Dougan E. K."/>
            <person name="Thang M."/>
            <person name="Chan C."/>
        </authorList>
    </citation>
    <scope>NUCLEOTIDE SEQUENCE [LARGE SCALE GENOMIC DNA]</scope>
</reference>
<protein>
    <submittedName>
        <fullName evidence="2">Uncharacterized protein</fullName>
    </submittedName>
</protein>
<keyword evidence="4" id="KW-1185">Reference proteome</keyword>
<feature type="transmembrane region" description="Helical" evidence="1">
    <location>
        <begin position="63"/>
        <end position="86"/>
    </location>
</feature>
<organism evidence="2">
    <name type="scientific">Cladocopium goreaui</name>
    <dbReference type="NCBI Taxonomy" id="2562237"/>
    <lineage>
        <taxon>Eukaryota</taxon>
        <taxon>Sar</taxon>
        <taxon>Alveolata</taxon>
        <taxon>Dinophyceae</taxon>
        <taxon>Suessiales</taxon>
        <taxon>Symbiodiniaceae</taxon>
        <taxon>Cladocopium</taxon>
    </lineage>
</organism>
<dbReference type="AlphaFoldDB" id="A0A9P1D073"/>
<keyword evidence="1" id="KW-1133">Transmembrane helix</keyword>
<evidence type="ECO:0000256" key="1">
    <source>
        <dbReference type="SAM" id="Phobius"/>
    </source>
</evidence>
<dbReference type="OrthoDB" id="437259at2759"/>
<evidence type="ECO:0000313" key="4">
    <source>
        <dbReference type="Proteomes" id="UP001152797"/>
    </source>
</evidence>